<gene>
    <name evidence="1" type="ORF">Lwor_2227</name>
</gene>
<evidence type="ECO:0000313" key="1">
    <source>
        <dbReference type="EMBL" id="KTD76109.1"/>
    </source>
</evidence>
<dbReference type="PATRIC" id="fig|45076.6.peg.2443"/>
<proteinExistence type="predicted"/>
<name>A0A0W1A420_9GAMM</name>
<sequence length="55" mass="6295">MNESRPNVGECDTAGRSFAVLRMRIAPAYVPRLVRGIQEIWIKNTFPHTDHATRD</sequence>
<keyword evidence="2" id="KW-1185">Reference proteome</keyword>
<reference evidence="1 2" key="1">
    <citation type="submission" date="2015-11" db="EMBL/GenBank/DDBJ databases">
        <title>Genomic analysis of 38 Legionella species identifies large and diverse effector repertoires.</title>
        <authorList>
            <person name="Burstein D."/>
            <person name="Amaro F."/>
            <person name="Zusman T."/>
            <person name="Lifshitz Z."/>
            <person name="Cohen O."/>
            <person name="Gilbert J.A."/>
            <person name="Pupko T."/>
            <person name="Shuman H.A."/>
            <person name="Segal G."/>
        </authorList>
    </citation>
    <scope>NUCLEOTIDE SEQUENCE [LARGE SCALE GENOMIC DNA]</scope>
    <source>
        <strain evidence="1 2">ATCC 49508</strain>
    </source>
</reference>
<organism evidence="1 2">
    <name type="scientific">Legionella worsleiensis</name>
    <dbReference type="NCBI Taxonomy" id="45076"/>
    <lineage>
        <taxon>Bacteria</taxon>
        <taxon>Pseudomonadati</taxon>
        <taxon>Pseudomonadota</taxon>
        <taxon>Gammaproteobacteria</taxon>
        <taxon>Legionellales</taxon>
        <taxon>Legionellaceae</taxon>
        <taxon>Legionella</taxon>
    </lineage>
</organism>
<comment type="caution">
    <text evidence="1">The sequence shown here is derived from an EMBL/GenBank/DDBJ whole genome shotgun (WGS) entry which is preliminary data.</text>
</comment>
<dbReference type="AlphaFoldDB" id="A0A0W1A420"/>
<evidence type="ECO:0000313" key="2">
    <source>
        <dbReference type="Proteomes" id="UP000054662"/>
    </source>
</evidence>
<dbReference type="Proteomes" id="UP000054662">
    <property type="component" value="Unassembled WGS sequence"/>
</dbReference>
<accession>A0A0W1A420</accession>
<dbReference type="EMBL" id="LNZC01000029">
    <property type="protein sequence ID" value="KTD76109.1"/>
    <property type="molecule type" value="Genomic_DNA"/>
</dbReference>
<protein>
    <submittedName>
        <fullName evidence="1">Uncharacterized protein</fullName>
    </submittedName>
</protein>